<dbReference type="Proteomes" id="UP000636709">
    <property type="component" value="Unassembled WGS sequence"/>
</dbReference>
<dbReference type="GO" id="GO:0016788">
    <property type="term" value="F:hydrolase activity, acting on ester bonds"/>
    <property type="evidence" value="ECO:0007669"/>
    <property type="project" value="InterPro"/>
</dbReference>
<evidence type="ECO:0000313" key="5">
    <source>
        <dbReference type="EMBL" id="KAF8669319.1"/>
    </source>
</evidence>
<name>A0A835AVL0_9POAL</name>
<organism evidence="5 6">
    <name type="scientific">Digitaria exilis</name>
    <dbReference type="NCBI Taxonomy" id="1010633"/>
    <lineage>
        <taxon>Eukaryota</taxon>
        <taxon>Viridiplantae</taxon>
        <taxon>Streptophyta</taxon>
        <taxon>Embryophyta</taxon>
        <taxon>Tracheophyta</taxon>
        <taxon>Spermatophyta</taxon>
        <taxon>Magnoliopsida</taxon>
        <taxon>Liliopsida</taxon>
        <taxon>Poales</taxon>
        <taxon>Poaceae</taxon>
        <taxon>PACMAD clade</taxon>
        <taxon>Panicoideae</taxon>
        <taxon>Panicodae</taxon>
        <taxon>Paniceae</taxon>
        <taxon>Anthephorinae</taxon>
        <taxon>Digitaria</taxon>
    </lineage>
</organism>
<dbReference type="Pfam" id="PF00657">
    <property type="entry name" value="Lipase_GDSL"/>
    <property type="match status" value="1"/>
</dbReference>
<proteinExistence type="inferred from homology"/>
<dbReference type="EMBL" id="JACEFO010002272">
    <property type="protein sequence ID" value="KAF8669319.1"/>
    <property type="molecule type" value="Genomic_DNA"/>
</dbReference>
<keyword evidence="6" id="KW-1185">Reference proteome</keyword>
<dbReference type="GO" id="GO:0006629">
    <property type="term" value="P:lipid metabolic process"/>
    <property type="evidence" value="ECO:0007669"/>
    <property type="project" value="UniProtKB-KW"/>
</dbReference>
<keyword evidence="2" id="KW-0378">Hydrolase</keyword>
<feature type="chain" id="PRO_5032896750" evidence="4">
    <location>
        <begin position="27"/>
        <end position="350"/>
    </location>
</feature>
<dbReference type="InterPro" id="IPR036514">
    <property type="entry name" value="SGNH_hydro_sf"/>
</dbReference>
<accession>A0A835AVL0</accession>
<sequence>MKTLLAAACFAFVLLLNGAYIAGVESRRCHCDDDGGDGSGDQQPSYKLFVFGDSFADTGNLEKDGLKWETRGWYEPSGISDADHGNKPTGRCSDGLVQSDFLAKIILGRKEAPPPERVRREDGVDMSYGMNFASAGSGVFPGWNLDTQIDRFRRLLRHKIIAKDDLSQSIALVAVSGSDYADIPSDIPDLDPYITNITDGIVDGVRQIQDLGVDLVLVNMLPPLGCRPLNTRENNYTKCAKDRITHIHNNNLMRDLDDDDSVVLLDLNRVFTSIVTTKTEKQFYDRHMPCCESLDENGFCGLVDGDGNKQYTVCDKPEEYFYWDSTNPTQAGWKAVMEQFEDTIRDYLSN</sequence>
<comment type="caution">
    <text evidence="5">The sequence shown here is derived from an EMBL/GenBank/DDBJ whole genome shotgun (WGS) entry which is preliminary data.</text>
</comment>
<keyword evidence="3" id="KW-0443">Lipid metabolism</keyword>
<dbReference type="OrthoDB" id="668524at2759"/>
<evidence type="ECO:0000313" key="6">
    <source>
        <dbReference type="Proteomes" id="UP000636709"/>
    </source>
</evidence>
<dbReference type="PANTHER" id="PTHR46020">
    <property type="entry name" value="OSJNBB0059K02.9 PROTEIN"/>
    <property type="match status" value="1"/>
</dbReference>
<evidence type="ECO:0000256" key="1">
    <source>
        <dbReference type="ARBA" id="ARBA00008668"/>
    </source>
</evidence>
<protein>
    <submittedName>
        <fullName evidence="5">Uncharacterized protein</fullName>
    </submittedName>
</protein>
<reference evidence="5" key="1">
    <citation type="submission" date="2020-07" db="EMBL/GenBank/DDBJ databases">
        <title>Genome sequence and genetic diversity analysis of an under-domesticated orphan crop, white fonio (Digitaria exilis).</title>
        <authorList>
            <person name="Bennetzen J.L."/>
            <person name="Chen S."/>
            <person name="Ma X."/>
            <person name="Wang X."/>
            <person name="Yssel A.E.J."/>
            <person name="Chaluvadi S.R."/>
            <person name="Johnson M."/>
            <person name="Gangashetty P."/>
            <person name="Hamidou F."/>
            <person name="Sanogo M.D."/>
            <person name="Zwaenepoel A."/>
            <person name="Wallace J."/>
            <person name="Van De Peer Y."/>
            <person name="Van Deynze A."/>
        </authorList>
    </citation>
    <scope>NUCLEOTIDE SEQUENCE</scope>
    <source>
        <tissue evidence="5">Leaves</tissue>
    </source>
</reference>
<comment type="similarity">
    <text evidence="1">Belongs to the 'GDSL' lipolytic enzyme family.</text>
</comment>
<dbReference type="SUPFAM" id="SSF52266">
    <property type="entry name" value="SGNH hydrolase"/>
    <property type="match status" value="1"/>
</dbReference>
<evidence type="ECO:0000256" key="4">
    <source>
        <dbReference type="SAM" id="SignalP"/>
    </source>
</evidence>
<feature type="signal peptide" evidence="4">
    <location>
        <begin position="1"/>
        <end position="26"/>
    </location>
</feature>
<dbReference type="PANTHER" id="PTHR46020:SF4">
    <property type="entry name" value="OS04G0650200 PROTEIN"/>
    <property type="match status" value="1"/>
</dbReference>
<evidence type="ECO:0000256" key="3">
    <source>
        <dbReference type="ARBA" id="ARBA00023098"/>
    </source>
</evidence>
<gene>
    <name evidence="5" type="ORF">HU200_051657</name>
</gene>
<dbReference type="InterPro" id="IPR001087">
    <property type="entry name" value="GDSL"/>
</dbReference>
<keyword evidence="4" id="KW-0732">Signal</keyword>
<dbReference type="AlphaFoldDB" id="A0A835AVL0"/>
<dbReference type="Gene3D" id="3.40.50.1110">
    <property type="entry name" value="SGNH hydrolase"/>
    <property type="match status" value="1"/>
</dbReference>
<evidence type="ECO:0000256" key="2">
    <source>
        <dbReference type="ARBA" id="ARBA00022801"/>
    </source>
</evidence>